<evidence type="ECO:0000313" key="3">
    <source>
        <dbReference type="EMBL" id="CAL5998303.1"/>
    </source>
</evidence>
<keyword evidence="1" id="KW-0812">Transmembrane</keyword>
<evidence type="ECO:0000313" key="2">
    <source>
        <dbReference type="EMBL" id="CAI9912571.1"/>
    </source>
</evidence>
<dbReference type="Proteomes" id="UP001642409">
    <property type="component" value="Unassembled WGS sequence"/>
</dbReference>
<comment type="caution">
    <text evidence="2">The sequence shown here is derived from an EMBL/GenBank/DDBJ whole genome shotgun (WGS) entry which is preliminary data.</text>
</comment>
<evidence type="ECO:0000256" key="1">
    <source>
        <dbReference type="SAM" id="Phobius"/>
    </source>
</evidence>
<evidence type="ECO:0000313" key="4">
    <source>
        <dbReference type="Proteomes" id="UP001642409"/>
    </source>
</evidence>
<protein>
    <submittedName>
        <fullName evidence="3">Hypothetical_protein</fullName>
    </submittedName>
</protein>
<dbReference type="EMBL" id="CATOUU010000003">
    <property type="protein sequence ID" value="CAI9912571.1"/>
    <property type="molecule type" value="Genomic_DNA"/>
</dbReference>
<accession>A0AA86N4H1</accession>
<organism evidence="2">
    <name type="scientific">Hexamita inflata</name>
    <dbReference type="NCBI Taxonomy" id="28002"/>
    <lineage>
        <taxon>Eukaryota</taxon>
        <taxon>Metamonada</taxon>
        <taxon>Diplomonadida</taxon>
        <taxon>Hexamitidae</taxon>
        <taxon>Hexamitinae</taxon>
        <taxon>Hexamita</taxon>
    </lineage>
</organism>
<keyword evidence="1" id="KW-1133">Transmembrane helix</keyword>
<keyword evidence="1" id="KW-0472">Membrane</keyword>
<proteinExistence type="predicted"/>
<dbReference type="EMBL" id="CAXDID020000038">
    <property type="protein sequence ID" value="CAL5998303.1"/>
    <property type="molecule type" value="Genomic_DNA"/>
</dbReference>
<sequence>MSKSDNADTINAITIVAGVLTAIILLSVAICECMKKRTDEQDECLKLLPNEIKMQKAPQIIQELCPFVPVPVTFVYPEIDTVSKQCCSGQLFKQPDLNLLLFKTIYYK</sequence>
<name>A0AA86N4H1_9EUKA</name>
<dbReference type="AlphaFoldDB" id="A0AA86N4H1"/>
<keyword evidence="4" id="KW-1185">Reference proteome</keyword>
<feature type="transmembrane region" description="Helical" evidence="1">
    <location>
        <begin position="12"/>
        <end position="31"/>
    </location>
</feature>
<reference evidence="2" key="1">
    <citation type="submission" date="2023-06" db="EMBL/GenBank/DDBJ databases">
        <authorList>
            <person name="Kurt Z."/>
        </authorList>
    </citation>
    <scope>NUCLEOTIDE SEQUENCE</scope>
</reference>
<gene>
    <name evidence="3" type="ORF">HINF_LOCUS15666</name>
    <name evidence="2" type="ORF">HINF_LOCUS216</name>
</gene>
<reference evidence="3 4" key="2">
    <citation type="submission" date="2024-07" db="EMBL/GenBank/DDBJ databases">
        <authorList>
            <person name="Akdeniz Z."/>
        </authorList>
    </citation>
    <scope>NUCLEOTIDE SEQUENCE [LARGE SCALE GENOMIC DNA]</scope>
</reference>